<evidence type="ECO:0000313" key="3">
    <source>
        <dbReference type="Proteomes" id="UP000198506"/>
    </source>
</evidence>
<dbReference type="AlphaFoldDB" id="A0AA94HLT9"/>
<proteinExistence type="predicted"/>
<comment type="caution">
    <text evidence="2">The sequence shown here is derived from an EMBL/GenBank/DDBJ whole genome shotgun (WGS) entry which is preliminary data.</text>
</comment>
<sequence>MRCIALHPAPHVVSLVADSADIPSTALAWPWLQLVSAATTPSASDGLWSLMVPIGVVALFVVAVVVGVIVLRAVITRRNPEIKEP</sequence>
<keyword evidence="1" id="KW-0812">Transmembrane</keyword>
<evidence type="ECO:0000313" key="2">
    <source>
        <dbReference type="EMBL" id="SFS08825.1"/>
    </source>
</evidence>
<reference evidence="2 3" key="1">
    <citation type="submission" date="2016-10" db="EMBL/GenBank/DDBJ databases">
        <authorList>
            <person name="Varghese N."/>
            <person name="Submissions S."/>
        </authorList>
    </citation>
    <scope>NUCLEOTIDE SEQUENCE [LARGE SCALE GENOMIC DNA]</scope>
    <source>
        <strain evidence="2 3">IAM 15147</strain>
    </source>
</reference>
<dbReference type="RefSeq" id="WP_092916819.1">
    <property type="nucleotide sequence ID" value="NZ_FOZN01000002.1"/>
</dbReference>
<keyword evidence="1" id="KW-1133">Transmembrane helix</keyword>
<evidence type="ECO:0000256" key="1">
    <source>
        <dbReference type="SAM" id="Phobius"/>
    </source>
</evidence>
<gene>
    <name evidence="2" type="ORF">SAMN04487783_1162</name>
</gene>
<accession>A0AA94HLT9</accession>
<dbReference type="Proteomes" id="UP000198506">
    <property type="component" value="Unassembled WGS sequence"/>
</dbReference>
<keyword evidence="3" id="KW-1185">Reference proteome</keyword>
<organism evidence="2 3">
    <name type="scientific">Agrococcus baldri</name>
    <dbReference type="NCBI Taxonomy" id="153730"/>
    <lineage>
        <taxon>Bacteria</taxon>
        <taxon>Bacillati</taxon>
        <taxon>Actinomycetota</taxon>
        <taxon>Actinomycetes</taxon>
        <taxon>Micrococcales</taxon>
        <taxon>Microbacteriaceae</taxon>
        <taxon>Agrococcus</taxon>
    </lineage>
</organism>
<name>A0AA94HLT9_9MICO</name>
<protein>
    <submittedName>
        <fullName evidence="2">Uncharacterized protein</fullName>
    </submittedName>
</protein>
<feature type="transmembrane region" description="Helical" evidence="1">
    <location>
        <begin position="52"/>
        <end position="75"/>
    </location>
</feature>
<dbReference type="EMBL" id="FOZN01000002">
    <property type="protein sequence ID" value="SFS08825.1"/>
    <property type="molecule type" value="Genomic_DNA"/>
</dbReference>
<keyword evidence="1" id="KW-0472">Membrane</keyword>